<dbReference type="AlphaFoldDB" id="A0A7X0JTD6"/>
<sequence>MKIGIYRQTGQVFEGDTYHGREVNSPIISPCKLVTSREELKVGPNTSHDTEGYVFREDFYDPKSRIRRGRIYSAWNSQPHRWIGLNGESPKELITYAKSSVWAQYHQQGQKEVYALLGDERRFGVWRLVDIEVMATGEELLTLKALSVYGLLPELLEAEIPEEQLSLIKRKLSIVVDDMYTASAESVVDCCREAATAVLGSYLCLPGSDLGSLCKQLGEQKKYIAKDLSNTINLFHTRRKTSGERGRGTRRITDEDAHLAVSALGVVLVELGWGRW</sequence>
<keyword evidence="2" id="KW-1185">Reference proteome</keyword>
<evidence type="ECO:0000313" key="2">
    <source>
        <dbReference type="Proteomes" id="UP000528457"/>
    </source>
</evidence>
<organism evidence="1 2">
    <name type="scientific">Pseudoteredinibacter isoporae</name>
    <dbReference type="NCBI Taxonomy" id="570281"/>
    <lineage>
        <taxon>Bacteria</taxon>
        <taxon>Pseudomonadati</taxon>
        <taxon>Pseudomonadota</taxon>
        <taxon>Gammaproteobacteria</taxon>
        <taxon>Cellvibrionales</taxon>
        <taxon>Cellvibrionaceae</taxon>
        <taxon>Pseudoteredinibacter</taxon>
    </lineage>
</organism>
<gene>
    <name evidence="1" type="ORF">HNR48_001314</name>
</gene>
<dbReference type="Proteomes" id="UP000528457">
    <property type="component" value="Unassembled WGS sequence"/>
</dbReference>
<accession>A0A7X0JTD6</accession>
<dbReference type="InParanoid" id="A0A7X0JTD6"/>
<name>A0A7X0JTD6_9GAMM</name>
<evidence type="ECO:0000313" key="1">
    <source>
        <dbReference type="EMBL" id="MBB6521036.1"/>
    </source>
</evidence>
<protein>
    <submittedName>
        <fullName evidence="1">Uncharacterized protein</fullName>
    </submittedName>
</protein>
<comment type="caution">
    <text evidence="1">The sequence shown here is derived from an EMBL/GenBank/DDBJ whole genome shotgun (WGS) entry which is preliminary data.</text>
</comment>
<dbReference type="EMBL" id="JACHHT010000001">
    <property type="protein sequence ID" value="MBB6521036.1"/>
    <property type="molecule type" value="Genomic_DNA"/>
</dbReference>
<proteinExistence type="predicted"/>
<reference evidence="1 2" key="1">
    <citation type="submission" date="2020-08" db="EMBL/GenBank/DDBJ databases">
        <title>Genomic Encyclopedia of Type Strains, Phase IV (KMG-IV): sequencing the most valuable type-strain genomes for metagenomic binning, comparative biology and taxonomic classification.</title>
        <authorList>
            <person name="Goeker M."/>
        </authorList>
    </citation>
    <scope>NUCLEOTIDE SEQUENCE [LARGE SCALE GENOMIC DNA]</scope>
    <source>
        <strain evidence="1 2">DSM 22368</strain>
    </source>
</reference>
<dbReference type="RefSeq" id="WP_166849632.1">
    <property type="nucleotide sequence ID" value="NZ_JAAONY010000001.1"/>
</dbReference>